<dbReference type="EMBL" id="BAABKX010000013">
    <property type="protein sequence ID" value="GAA5054293.1"/>
    <property type="molecule type" value="Genomic_DNA"/>
</dbReference>
<dbReference type="RefSeq" id="WP_227778391.1">
    <property type="nucleotide sequence ID" value="NZ_BAABKX010000013.1"/>
</dbReference>
<keyword evidence="3" id="KW-1185">Reference proteome</keyword>
<dbReference type="Pfam" id="PF00535">
    <property type="entry name" value="Glycos_transf_2"/>
    <property type="match status" value="1"/>
</dbReference>
<evidence type="ECO:0000259" key="1">
    <source>
        <dbReference type="Pfam" id="PF00535"/>
    </source>
</evidence>
<dbReference type="InterPro" id="IPR001173">
    <property type="entry name" value="Glyco_trans_2-like"/>
</dbReference>
<dbReference type="GeneID" id="68616692"/>
<dbReference type="PANTHER" id="PTHR22916:SF3">
    <property type="entry name" value="UDP-GLCNAC:BETAGAL BETA-1,3-N-ACETYLGLUCOSAMINYLTRANSFERASE-LIKE PROTEIN 1"/>
    <property type="match status" value="1"/>
</dbReference>
<dbReference type="AlphaFoldDB" id="A0AAV3UJX4"/>
<dbReference type="Proteomes" id="UP001501729">
    <property type="component" value="Unassembled WGS sequence"/>
</dbReference>
<reference evidence="2 3" key="1">
    <citation type="journal article" date="2019" name="Int. J. Syst. Evol. Microbiol.">
        <title>The Global Catalogue of Microorganisms (GCM) 10K type strain sequencing project: providing services to taxonomists for standard genome sequencing and annotation.</title>
        <authorList>
            <consortium name="The Broad Institute Genomics Platform"/>
            <consortium name="The Broad Institute Genome Sequencing Center for Infectious Disease"/>
            <person name="Wu L."/>
            <person name="Ma J."/>
        </authorList>
    </citation>
    <scope>NUCLEOTIDE SEQUENCE [LARGE SCALE GENOMIC DNA]</scope>
    <source>
        <strain evidence="2 3">JCM 17504</strain>
    </source>
</reference>
<dbReference type="InterPro" id="IPR029044">
    <property type="entry name" value="Nucleotide-diphossugar_trans"/>
</dbReference>
<protein>
    <recommendedName>
        <fullName evidence="1">Glycosyltransferase 2-like domain-containing protein</fullName>
    </recommendedName>
</protein>
<feature type="domain" description="Glycosyltransferase 2-like" evidence="1">
    <location>
        <begin position="7"/>
        <end position="114"/>
    </location>
</feature>
<evidence type="ECO:0000313" key="2">
    <source>
        <dbReference type="EMBL" id="GAA5054293.1"/>
    </source>
</evidence>
<proteinExistence type="predicted"/>
<sequence>MTAPEISIVTAAYNSANYIKRTLESVQQQTINKSRIEHIVVDDGSTDRTAEIVESFGASYVHLVKNEQNSGDGTVSCNQGIEQAEGEYIVILDSDDEFLPSLVEREVNILATHNRHRFRLP</sequence>
<evidence type="ECO:0000313" key="3">
    <source>
        <dbReference type="Proteomes" id="UP001501729"/>
    </source>
</evidence>
<gene>
    <name evidence="2" type="ORF">GCM10025751_32620</name>
</gene>
<organism evidence="2 3">
    <name type="scientific">Haladaptatus pallidirubidus</name>
    <dbReference type="NCBI Taxonomy" id="1008152"/>
    <lineage>
        <taxon>Archaea</taxon>
        <taxon>Methanobacteriati</taxon>
        <taxon>Methanobacteriota</taxon>
        <taxon>Stenosarchaea group</taxon>
        <taxon>Halobacteria</taxon>
        <taxon>Halobacteriales</taxon>
        <taxon>Haladaptataceae</taxon>
        <taxon>Haladaptatus</taxon>
    </lineage>
</organism>
<dbReference type="GO" id="GO:0016758">
    <property type="term" value="F:hexosyltransferase activity"/>
    <property type="evidence" value="ECO:0007669"/>
    <property type="project" value="UniProtKB-ARBA"/>
</dbReference>
<comment type="caution">
    <text evidence="2">The sequence shown here is derived from an EMBL/GenBank/DDBJ whole genome shotgun (WGS) entry which is preliminary data.</text>
</comment>
<dbReference type="Gene3D" id="3.90.550.10">
    <property type="entry name" value="Spore Coat Polysaccharide Biosynthesis Protein SpsA, Chain A"/>
    <property type="match status" value="1"/>
</dbReference>
<dbReference type="SUPFAM" id="SSF53448">
    <property type="entry name" value="Nucleotide-diphospho-sugar transferases"/>
    <property type="match status" value="1"/>
</dbReference>
<accession>A0AAV3UJX4</accession>
<dbReference type="CDD" id="cd00761">
    <property type="entry name" value="Glyco_tranf_GTA_type"/>
    <property type="match status" value="1"/>
</dbReference>
<dbReference type="PANTHER" id="PTHR22916">
    <property type="entry name" value="GLYCOSYLTRANSFERASE"/>
    <property type="match status" value="1"/>
</dbReference>
<name>A0AAV3UJX4_9EURY</name>